<accession>A0A9P1EFU7</accession>
<dbReference type="PANTHER" id="PTHR47094:SF1">
    <property type="entry name" value="RING-TYPE E3 UBIQUITIN TRANSFERASE"/>
    <property type="match status" value="1"/>
</dbReference>
<gene>
    <name evidence="6" type="ORF">CEURO_LOCUS15652</name>
</gene>
<dbReference type="AlphaFoldDB" id="A0A9P1EFU7"/>
<evidence type="ECO:0000259" key="5">
    <source>
        <dbReference type="PROSITE" id="PS50089"/>
    </source>
</evidence>
<dbReference type="GO" id="GO:0008270">
    <property type="term" value="F:zinc ion binding"/>
    <property type="evidence" value="ECO:0007669"/>
    <property type="project" value="UniProtKB-KW"/>
</dbReference>
<dbReference type="PROSITE" id="PS00518">
    <property type="entry name" value="ZF_RING_1"/>
    <property type="match status" value="1"/>
</dbReference>
<evidence type="ECO:0000256" key="1">
    <source>
        <dbReference type="ARBA" id="ARBA00022723"/>
    </source>
</evidence>
<evidence type="ECO:0000256" key="2">
    <source>
        <dbReference type="ARBA" id="ARBA00022771"/>
    </source>
</evidence>
<dbReference type="InterPro" id="IPR049627">
    <property type="entry name" value="SLX8"/>
</dbReference>
<dbReference type="GO" id="GO:0033768">
    <property type="term" value="C:SUMO-targeted ubiquitin ligase complex"/>
    <property type="evidence" value="ECO:0007669"/>
    <property type="project" value="TreeGrafter"/>
</dbReference>
<dbReference type="GO" id="GO:0006511">
    <property type="term" value="P:ubiquitin-dependent protein catabolic process"/>
    <property type="evidence" value="ECO:0007669"/>
    <property type="project" value="TreeGrafter"/>
</dbReference>
<dbReference type="InterPro" id="IPR017907">
    <property type="entry name" value="Znf_RING_CS"/>
</dbReference>
<protein>
    <recommendedName>
        <fullName evidence="5">RING-type domain-containing protein</fullName>
    </recommendedName>
</protein>
<dbReference type="Proteomes" id="UP001152484">
    <property type="component" value="Unassembled WGS sequence"/>
</dbReference>
<reference evidence="6" key="1">
    <citation type="submission" date="2022-07" db="EMBL/GenBank/DDBJ databases">
        <authorList>
            <person name="Macas J."/>
            <person name="Novak P."/>
            <person name="Neumann P."/>
        </authorList>
    </citation>
    <scope>NUCLEOTIDE SEQUENCE</scope>
</reference>
<evidence type="ECO:0000256" key="4">
    <source>
        <dbReference type="PROSITE-ProRule" id="PRU00175"/>
    </source>
</evidence>
<comment type="caution">
    <text evidence="6">The sequence shown here is derived from an EMBL/GenBank/DDBJ whole genome shotgun (WGS) entry which is preliminary data.</text>
</comment>
<dbReference type="PANTHER" id="PTHR47094">
    <property type="entry name" value="ELFLESS, ISOFORM B"/>
    <property type="match status" value="1"/>
</dbReference>
<dbReference type="Pfam" id="PF13923">
    <property type="entry name" value="zf-C3HC4_2"/>
    <property type="match status" value="1"/>
</dbReference>
<dbReference type="GO" id="GO:0140082">
    <property type="term" value="F:SUMO-ubiquitin ligase activity"/>
    <property type="evidence" value="ECO:0007669"/>
    <property type="project" value="TreeGrafter"/>
</dbReference>
<feature type="domain" description="RING-type" evidence="5">
    <location>
        <begin position="184"/>
        <end position="222"/>
    </location>
</feature>
<evidence type="ECO:0000313" key="6">
    <source>
        <dbReference type="EMBL" id="CAH9102052.1"/>
    </source>
</evidence>
<dbReference type="InterPro" id="IPR013083">
    <property type="entry name" value="Znf_RING/FYVE/PHD"/>
</dbReference>
<name>A0A9P1EFU7_CUSEU</name>
<dbReference type="OrthoDB" id="6105938at2759"/>
<dbReference type="InterPro" id="IPR001841">
    <property type="entry name" value="Znf_RING"/>
</dbReference>
<keyword evidence="2 4" id="KW-0863">Zinc-finger</keyword>
<dbReference type="GO" id="GO:0061630">
    <property type="term" value="F:ubiquitin protein ligase activity"/>
    <property type="evidence" value="ECO:0007669"/>
    <property type="project" value="InterPro"/>
</dbReference>
<evidence type="ECO:0000256" key="3">
    <source>
        <dbReference type="ARBA" id="ARBA00022833"/>
    </source>
</evidence>
<evidence type="ECO:0000313" key="7">
    <source>
        <dbReference type="Proteomes" id="UP001152484"/>
    </source>
</evidence>
<keyword evidence="3" id="KW-0862">Zinc</keyword>
<dbReference type="SMART" id="SM00184">
    <property type="entry name" value="RING"/>
    <property type="match status" value="1"/>
</dbReference>
<dbReference type="GO" id="GO:0032183">
    <property type="term" value="F:SUMO binding"/>
    <property type="evidence" value="ECO:0007669"/>
    <property type="project" value="TreeGrafter"/>
</dbReference>
<dbReference type="Gene3D" id="3.30.40.10">
    <property type="entry name" value="Zinc/RING finger domain, C3HC4 (zinc finger)"/>
    <property type="match status" value="1"/>
</dbReference>
<dbReference type="PROSITE" id="PS50089">
    <property type="entry name" value="ZF_RING_2"/>
    <property type="match status" value="1"/>
</dbReference>
<organism evidence="6 7">
    <name type="scientific">Cuscuta europaea</name>
    <name type="common">European dodder</name>
    <dbReference type="NCBI Taxonomy" id="41803"/>
    <lineage>
        <taxon>Eukaryota</taxon>
        <taxon>Viridiplantae</taxon>
        <taxon>Streptophyta</taxon>
        <taxon>Embryophyta</taxon>
        <taxon>Tracheophyta</taxon>
        <taxon>Spermatophyta</taxon>
        <taxon>Magnoliopsida</taxon>
        <taxon>eudicotyledons</taxon>
        <taxon>Gunneridae</taxon>
        <taxon>Pentapetalae</taxon>
        <taxon>asterids</taxon>
        <taxon>lamiids</taxon>
        <taxon>Solanales</taxon>
        <taxon>Convolvulaceae</taxon>
        <taxon>Cuscuteae</taxon>
        <taxon>Cuscuta</taxon>
        <taxon>Cuscuta subgen. Cuscuta</taxon>
    </lineage>
</organism>
<dbReference type="EMBL" id="CAMAPE010000038">
    <property type="protein sequence ID" value="CAH9102052.1"/>
    <property type="molecule type" value="Genomic_DNA"/>
</dbReference>
<sequence>MGVSPLFIRTAFSRCLRCCKVKISFAVVANTYVYNAQMVLDLDLNAPPRVEDLSVMDTASDVNTNLELGLPQVQVMANIDAGDDDDVLICSPRSFAEAKEKARRNCPVIEVLDDETEAHQGSPGLICAGRNTRRRDSRRNGANIVCIDLEASEKCKSKDYIKQHKKVSHPQAAAQPPAPPALSCPVCMAQLVEETSTKCGHIFCKKCIGAAIAAQGKCPTCRRELKAGKDTFRVYLPTSY</sequence>
<keyword evidence="7" id="KW-1185">Reference proteome</keyword>
<proteinExistence type="predicted"/>
<dbReference type="SUPFAM" id="SSF57850">
    <property type="entry name" value="RING/U-box"/>
    <property type="match status" value="1"/>
</dbReference>
<keyword evidence="1" id="KW-0479">Metal-binding</keyword>